<dbReference type="Gene3D" id="3.30.160.60">
    <property type="entry name" value="Classic Zinc Finger"/>
    <property type="match status" value="3"/>
</dbReference>
<dbReference type="OrthoDB" id="9411774at2759"/>
<dbReference type="GO" id="GO:0010200">
    <property type="term" value="P:response to chitin"/>
    <property type="evidence" value="ECO:0007669"/>
    <property type="project" value="TreeGrafter"/>
</dbReference>
<sequence>MVVAMKRQRESESIESIDLANSLILLSHAQKKPLLKSLGQAEFECKTCNRKFPSFQALGGHRASHKKPKLEGEELKAEGKGLSLGNKGKMHECSICGMEFSLGQALGGHMRKHRSAVNAVNAVNDNKQGFPSMKALPVLKRSNSKRVMCLELDLNLTPLENDLKLLFGNKAPTINLSFSNMKRQRENEATTLESWDMRNCLMVAETSVSASTEVIECKTCNRVFSSFQALGGHRASSHKRAKLEGEKSLGLGIRSGPKMHLCSICGMGFSRGQALGGHMRRHRAATKEPFSSINQVVAKVSVLKRSCIDKVFCFDLNLTPLQNDLNLFLFGKVSAKRVAMKRQRDGIIDLANCLMLLSHPRESKTQKLLGPVEFECRPCNRKFSSFQALGGHRASHKKPKVDGKEQGKILRLGNKPKKHKCSICGKEFSLGQALGGHMNKGFSSINQVVVQVSVLKRSISTRIMRLDLNLTPLQNDLKLLFGDKAPKIDSFP</sequence>
<keyword evidence="8" id="KW-0539">Nucleus</keyword>
<name>A0A371HZD8_MUCPR</name>
<dbReference type="PROSITE" id="PS00028">
    <property type="entry name" value="ZINC_FINGER_C2H2_1"/>
    <property type="match status" value="5"/>
</dbReference>
<dbReference type="InterPro" id="IPR013087">
    <property type="entry name" value="Znf_C2H2_type"/>
</dbReference>
<feature type="domain" description="C2H2-type" evidence="10">
    <location>
        <begin position="260"/>
        <end position="287"/>
    </location>
</feature>
<evidence type="ECO:0000259" key="10">
    <source>
        <dbReference type="PROSITE" id="PS50157"/>
    </source>
</evidence>
<dbReference type="Pfam" id="PF13912">
    <property type="entry name" value="zf-C2H2_6"/>
    <property type="match status" value="6"/>
</dbReference>
<proteinExistence type="predicted"/>
<evidence type="ECO:0000256" key="6">
    <source>
        <dbReference type="ARBA" id="ARBA00023015"/>
    </source>
</evidence>
<dbReference type="InterPro" id="IPR036236">
    <property type="entry name" value="Znf_C2H2_sf"/>
</dbReference>
<reference evidence="11" key="1">
    <citation type="submission" date="2018-05" db="EMBL/GenBank/DDBJ databases">
        <title>Draft genome of Mucuna pruriens seed.</title>
        <authorList>
            <person name="Nnadi N.E."/>
            <person name="Vos R."/>
            <person name="Hasami M.H."/>
            <person name="Devisetty U.K."/>
            <person name="Aguiy J.C."/>
        </authorList>
    </citation>
    <scope>NUCLEOTIDE SEQUENCE [LARGE SCALE GENOMIC DNA]</scope>
    <source>
        <strain evidence="11">JCA_2017</strain>
    </source>
</reference>
<evidence type="ECO:0000256" key="5">
    <source>
        <dbReference type="ARBA" id="ARBA00022833"/>
    </source>
</evidence>
<dbReference type="STRING" id="157652.A0A371HZD8"/>
<evidence type="ECO:0000313" key="11">
    <source>
        <dbReference type="EMBL" id="RDY08160.1"/>
    </source>
</evidence>
<keyword evidence="12" id="KW-1185">Reference proteome</keyword>
<keyword evidence="7" id="KW-0804">Transcription</keyword>
<dbReference type="SUPFAM" id="SSF57667">
    <property type="entry name" value="beta-beta-alpha zinc fingers"/>
    <property type="match status" value="3"/>
</dbReference>
<evidence type="ECO:0000256" key="7">
    <source>
        <dbReference type="ARBA" id="ARBA00023163"/>
    </source>
</evidence>
<gene>
    <name evidence="11" type="primary">ZAT11</name>
    <name evidence="11" type="ORF">CR513_07651</name>
</gene>
<accession>A0A371HZD8</accession>
<dbReference type="PROSITE" id="PS50157">
    <property type="entry name" value="ZINC_FINGER_C2H2_2"/>
    <property type="match status" value="5"/>
</dbReference>
<dbReference type="Proteomes" id="UP000257109">
    <property type="component" value="Unassembled WGS sequence"/>
</dbReference>
<comment type="caution">
    <text evidence="11">The sequence shown here is derived from an EMBL/GenBank/DDBJ whole genome shotgun (WGS) entry which is preliminary data.</text>
</comment>
<keyword evidence="2" id="KW-0479">Metal-binding</keyword>
<dbReference type="EMBL" id="QJKJ01001332">
    <property type="protein sequence ID" value="RDY08160.1"/>
    <property type="molecule type" value="Genomic_DNA"/>
</dbReference>
<dbReference type="GO" id="GO:0005634">
    <property type="term" value="C:nucleus"/>
    <property type="evidence" value="ECO:0007669"/>
    <property type="project" value="UniProtKB-SubCell"/>
</dbReference>
<evidence type="ECO:0000256" key="8">
    <source>
        <dbReference type="ARBA" id="ARBA00023242"/>
    </source>
</evidence>
<organism evidence="11 12">
    <name type="scientific">Mucuna pruriens</name>
    <name type="common">Velvet bean</name>
    <name type="synonym">Dolichos pruriens</name>
    <dbReference type="NCBI Taxonomy" id="157652"/>
    <lineage>
        <taxon>Eukaryota</taxon>
        <taxon>Viridiplantae</taxon>
        <taxon>Streptophyta</taxon>
        <taxon>Embryophyta</taxon>
        <taxon>Tracheophyta</taxon>
        <taxon>Spermatophyta</taxon>
        <taxon>Magnoliopsida</taxon>
        <taxon>eudicotyledons</taxon>
        <taxon>Gunneridae</taxon>
        <taxon>Pentapetalae</taxon>
        <taxon>rosids</taxon>
        <taxon>fabids</taxon>
        <taxon>Fabales</taxon>
        <taxon>Fabaceae</taxon>
        <taxon>Papilionoideae</taxon>
        <taxon>50 kb inversion clade</taxon>
        <taxon>NPAAA clade</taxon>
        <taxon>indigoferoid/millettioid clade</taxon>
        <taxon>Phaseoleae</taxon>
        <taxon>Mucuna</taxon>
    </lineage>
</organism>
<keyword evidence="5" id="KW-0862">Zinc</keyword>
<evidence type="ECO:0000256" key="9">
    <source>
        <dbReference type="PROSITE-ProRule" id="PRU00042"/>
    </source>
</evidence>
<protein>
    <submittedName>
        <fullName evidence="11">Zinc finger protein ZAT11</fullName>
    </submittedName>
</protein>
<keyword evidence="6" id="KW-0805">Transcription regulation</keyword>
<feature type="domain" description="C2H2-type" evidence="10">
    <location>
        <begin position="43"/>
        <end position="70"/>
    </location>
</feature>
<comment type="subcellular location">
    <subcellularLocation>
        <location evidence="1">Nucleus</location>
    </subcellularLocation>
</comment>
<evidence type="ECO:0000256" key="1">
    <source>
        <dbReference type="ARBA" id="ARBA00004123"/>
    </source>
</evidence>
<dbReference type="SMART" id="SM00355">
    <property type="entry name" value="ZnF_C2H2"/>
    <property type="match status" value="6"/>
</dbReference>
<evidence type="ECO:0000256" key="2">
    <source>
        <dbReference type="ARBA" id="ARBA00022723"/>
    </source>
</evidence>
<evidence type="ECO:0000256" key="3">
    <source>
        <dbReference type="ARBA" id="ARBA00022737"/>
    </source>
</evidence>
<feature type="domain" description="C2H2-type" evidence="10">
    <location>
        <begin position="374"/>
        <end position="401"/>
    </location>
</feature>
<dbReference type="PANTHER" id="PTHR26374:SF360">
    <property type="entry name" value="ZINC FINGER PROTEIN ZAT18"/>
    <property type="match status" value="1"/>
</dbReference>
<keyword evidence="3" id="KW-0677">Repeat</keyword>
<dbReference type="AlphaFoldDB" id="A0A371HZD8"/>
<dbReference type="GO" id="GO:0006950">
    <property type="term" value="P:response to stress"/>
    <property type="evidence" value="ECO:0007669"/>
    <property type="project" value="TreeGrafter"/>
</dbReference>
<evidence type="ECO:0000256" key="4">
    <source>
        <dbReference type="ARBA" id="ARBA00022771"/>
    </source>
</evidence>
<feature type="domain" description="C2H2-type" evidence="10">
    <location>
        <begin position="215"/>
        <end position="243"/>
    </location>
</feature>
<dbReference type="GO" id="GO:0008270">
    <property type="term" value="F:zinc ion binding"/>
    <property type="evidence" value="ECO:0007669"/>
    <property type="project" value="UniProtKB-KW"/>
</dbReference>
<feature type="domain" description="C2H2-type" evidence="10">
    <location>
        <begin position="91"/>
        <end position="118"/>
    </location>
</feature>
<feature type="non-terminal residue" evidence="11">
    <location>
        <position position="1"/>
    </location>
</feature>
<dbReference type="PANTHER" id="PTHR26374">
    <property type="entry name" value="ZINC FINGER PROTEIN ZAT5"/>
    <property type="match status" value="1"/>
</dbReference>
<evidence type="ECO:0000313" key="12">
    <source>
        <dbReference type="Proteomes" id="UP000257109"/>
    </source>
</evidence>
<keyword evidence="4 9" id="KW-0863">Zinc-finger</keyword>